<dbReference type="STRING" id="1640674.SAMN05216323_10936"/>
<gene>
    <name evidence="6" type="ORF">SAMN05216323_10936</name>
</gene>
<evidence type="ECO:0000256" key="5">
    <source>
        <dbReference type="PIRSR" id="PIRSR004869-50"/>
    </source>
</evidence>
<feature type="binding site" evidence="5">
    <location>
        <position position="69"/>
    </location>
    <ligand>
        <name>[4Fe-4S] cluster</name>
        <dbReference type="ChEBI" id="CHEBI:49883"/>
        <note>4Fe-4S-S-AdoMet</note>
    </ligand>
</feature>
<dbReference type="SFLD" id="SFLDG01099">
    <property type="entry name" value="Uncharacterised_Radical_SAM_Su"/>
    <property type="match status" value="1"/>
</dbReference>
<keyword evidence="4 5" id="KW-0411">Iron-sulfur</keyword>
<keyword evidence="6" id="KW-0670">Pyruvate</keyword>
<dbReference type="Gene3D" id="3.20.20.70">
    <property type="entry name" value="Aldolase class I"/>
    <property type="match status" value="1"/>
</dbReference>
<dbReference type="PIRSF" id="PIRSF004869">
    <property type="entry name" value="PflX_prd"/>
    <property type="match status" value="1"/>
</dbReference>
<keyword evidence="1 5" id="KW-0949">S-adenosyl-L-methionine</keyword>
<feature type="binding site" evidence="5">
    <location>
        <position position="76"/>
    </location>
    <ligand>
        <name>[4Fe-4S] cluster</name>
        <dbReference type="ChEBI" id="CHEBI:49883"/>
        <note>4Fe-4S-S-AdoMet</note>
    </ligand>
</feature>
<feature type="binding site" evidence="5">
    <location>
        <position position="73"/>
    </location>
    <ligand>
        <name>[4Fe-4S] cluster</name>
        <dbReference type="ChEBI" id="CHEBI:49883"/>
        <note>4Fe-4S-S-AdoMet</note>
    </ligand>
</feature>
<keyword evidence="3 5" id="KW-0408">Iron</keyword>
<evidence type="ECO:0000256" key="2">
    <source>
        <dbReference type="ARBA" id="ARBA00022723"/>
    </source>
</evidence>
<evidence type="ECO:0000256" key="4">
    <source>
        <dbReference type="ARBA" id="ARBA00023014"/>
    </source>
</evidence>
<keyword evidence="6" id="KW-0456">Lyase</keyword>
<evidence type="ECO:0000313" key="6">
    <source>
        <dbReference type="EMBL" id="SDD15314.1"/>
    </source>
</evidence>
<dbReference type="PANTHER" id="PTHR43075:SF1">
    <property type="entry name" value="FORMATE LYASE ACTIVATING ENZYME, PUTATIVE (AFU_ORTHOLOGUE AFUA_2G15630)-RELATED"/>
    <property type="match status" value="1"/>
</dbReference>
<evidence type="ECO:0000256" key="1">
    <source>
        <dbReference type="ARBA" id="ARBA00022691"/>
    </source>
</evidence>
<evidence type="ECO:0000256" key="3">
    <source>
        <dbReference type="ARBA" id="ARBA00023004"/>
    </source>
</evidence>
<evidence type="ECO:0000313" key="7">
    <source>
        <dbReference type="Proteomes" id="UP000199452"/>
    </source>
</evidence>
<reference evidence="6 7" key="1">
    <citation type="submission" date="2016-09" db="EMBL/GenBank/DDBJ databases">
        <authorList>
            <person name="Capua I."/>
            <person name="De Benedictis P."/>
            <person name="Joannis T."/>
            <person name="Lombin L.H."/>
            <person name="Cattoli G."/>
        </authorList>
    </citation>
    <scope>NUCLEOTIDE SEQUENCE [LARGE SCALE GENOMIC DNA]</scope>
    <source>
        <strain evidence="6 7">A7P-90m</strain>
    </source>
</reference>
<dbReference type="EMBL" id="FMYP01000093">
    <property type="protein sequence ID" value="SDD15314.1"/>
    <property type="molecule type" value="Genomic_DNA"/>
</dbReference>
<sequence>MWQSDIMKLLDPNLCNQCPRRCNASRGGGINGYCATTLEPAIASVCLHHGEEPVLSGSHGVCNVFFSHCNLQCVYCQNHQISINSSETISRYSISTACDAIARDLDKGAKIVGFVSPSHQVSVMVEIVNELKRRNYAPRILYNSNGYDRVETLKSLETVVDIYLPDFKYGSNELGLRLSAAPDYLDAALPAIKEMFRQKGNYLSVDDSGIAESGMIIRHLVLPGFVQNSLDVLDIIAEELSLNLHLSIMAQYAPPFAIHREPTLNRQLSSEEYECVTHHFNQVGFHKGWIQELSSAHNYNPNFDKKEPF</sequence>
<dbReference type="InterPro" id="IPR058240">
    <property type="entry name" value="rSAM_sf"/>
</dbReference>
<dbReference type="GO" id="GO:0016829">
    <property type="term" value="F:lyase activity"/>
    <property type="evidence" value="ECO:0007669"/>
    <property type="project" value="UniProtKB-KW"/>
</dbReference>
<keyword evidence="2 5" id="KW-0479">Metal-binding</keyword>
<dbReference type="SFLD" id="SFLDS00029">
    <property type="entry name" value="Radical_SAM"/>
    <property type="match status" value="1"/>
</dbReference>
<keyword evidence="7" id="KW-1185">Reference proteome</keyword>
<dbReference type="Pfam" id="PF13353">
    <property type="entry name" value="Fer4_12"/>
    <property type="match status" value="1"/>
</dbReference>
<dbReference type="Proteomes" id="UP000199452">
    <property type="component" value="Unassembled WGS sequence"/>
</dbReference>
<dbReference type="AlphaFoldDB" id="A0A1G6SF70"/>
<dbReference type="GO" id="GO:0051536">
    <property type="term" value="F:iron-sulfur cluster binding"/>
    <property type="evidence" value="ECO:0007669"/>
    <property type="project" value="UniProtKB-KW"/>
</dbReference>
<name>A0A1G6SF70_9BACT</name>
<comment type="cofactor">
    <cofactor evidence="5">
        <name>[4Fe-4S] cluster</name>
        <dbReference type="ChEBI" id="CHEBI:49883"/>
    </cofactor>
    <text evidence="5">Binds 1 [4Fe-4S] cluster. The cluster is coordinated with 3 cysteines and an exchangeable S-adenosyl-L-methionine.</text>
</comment>
<protein>
    <submittedName>
        <fullName evidence="6">Putative pyruvate formate lyase activating enzyme</fullName>
    </submittedName>
</protein>
<dbReference type="InterPro" id="IPR013785">
    <property type="entry name" value="Aldolase_TIM"/>
</dbReference>
<dbReference type="SUPFAM" id="SSF102114">
    <property type="entry name" value="Radical SAM enzymes"/>
    <property type="match status" value="1"/>
</dbReference>
<accession>A0A1G6SF70</accession>
<organism evidence="6 7">
    <name type="scientific">Williamwhitmania taraxaci</name>
    <dbReference type="NCBI Taxonomy" id="1640674"/>
    <lineage>
        <taxon>Bacteria</taxon>
        <taxon>Pseudomonadati</taxon>
        <taxon>Bacteroidota</taxon>
        <taxon>Bacteroidia</taxon>
        <taxon>Bacteroidales</taxon>
        <taxon>Williamwhitmaniaceae</taxon>
        <taxon>Williamwhitmania</taxon>
    </lineage>
</organism>
<dbReference type="InterPro" id="IPR040085">
    <property type="entry name" value="MJ0674-like"/>
</dbReference>
<dbReference type="InterPro" id="IPR016431">
    <property type="entry name" value="Pyrv-formate_lyase-activ_prd"/>
</dbReference>
<dbReference type="PANTHER" id="PTHR43075">
    <property type="entry name" value="FORMATE LYASE ACTIVATING ENZYME, PUTATIVE (AFU_ORTHOLOGUE AFUA_2G15630)-RELATED"/>
    <property type="match status" value="1"/>
</dbReference>
<dbReference type="GO" id="GO:0046872">
    <property type="term" value="F:metal ion binding"/>
    <property type="evidence" value="ECO:0007669"/>
    <property type="project" value="UniProtKB-KW"/>
</dbReference>
<proteinExistence type="predicted"/>
<dbReference type="InterPro" id="IPR007197">
    <property type="entry name" value="rSAM"/>
</dbReference>